<feature type="chain" id="PRO_5022998820" description="Outer membrane protein beta-barrel domain-containing protein" evidence="1">
    <location>
        <begin position="25"/>
        <end position="660"/>
    </location>
</feature>
<keyword evidence="3" id="KW-1185">Reference proteome</keyword>
<evidence type="ECO:0000256" key="1">
    <source>
        <dbReference type="SAM" id="SignalP"/>
    </source>
</evidence>
<dbReference type="AlphaFoldDB" id="A0A5C6AKY8"/>
<dbReference type="Proteomes" id="UP000317421">
    <property type="component" value="Unassembled WGS sequence"/>
</dbReference>
<evidence type="ECO:0008006" key="4">
    <source>
        <dbReference type="Google" id="ProtNLM"/>
    </source>
</evidence>
<reference evidence="2 3" key="1">
    <citation type="submission" date="2019-02" db="EMBL/GenBank/DDBJ databases">
        <title>Deep-cultivation of Planctomycetes and their phenomic and genomic characterization uncovers novel biology.</title>
        <authorList>
            <person name="Wiegand S."/>
            <person name="Jogler M."/>
            <person name="Boedeker C."/>
            <person name="Pinto D."/>
            <person name="Vollmers J."/>
            <person name="Rivas-Marin E."/>
            <person name="Kohn T."/>
            <person name="Peeters S.H."/>
            <person name="Heuer A."/>
            <person name="Rast P."/>
            <person name="Oberbeckmann S."/>
            <person name="Bunk B."/>
            <person name="Jeske O."/>
            <person name="Meyerdierks A."/>
            <person name="Storesund J.E."/>
            <person name="Kallscheuer N."/>
            <person name="Luecker S."/>
            <person name="Lage O.M."/>
            <person name="Pohl T."/>
            <person name="Merkel B.J."/>
            <person name="Hornburger P."/>
            <person name="Mueller R.-W."/>
            <person name="Bruemmer F."/>
            <person name="Labrenz M."/>
            <person name="Spormann A.M."/>
            <person name="Op Den Camp H."/>
            <person name="Overmann J."/>
            <person name="Amann R."/>
            <person name="Jetten M.S.M."/>
            <person name="Mascher T."/>
            <person name="Medema M.H."/>
            <person name="Devos D.P."/>
            <person name="Kaster A.-K."/>
            <person name="Ovreas L."/>
            <person name="Rohde M."/>
            <person name="Galperin M.Y."/>
            <person name="Jogler C."/>
        </authorList>
    </citation>
    <scope>NUCLEOTIDE SEQUENCE [LARGE SCALE GENOMIC DNA]</scope>
    <source>
        <strain evidence="2 3">Pla108</strain>
    </source>
</reference>
<gene>
    <name evidence="2" type="ORF">Pla108_16470</name>
</gene>
<feature type="signal peptide" evidence="1">
    <location>
        <begin position="1"/>
        <end position="24"/>
    </location>
</feature>
<dbReference type="Pfam" id="PF07585">
    <property type="entry name" value="BBP7"/>
    <property type="match status" value="1"/>
</dbReference>
<proteinExistence type="predicted"/>
<sequence precursor="true">MQRWRLALLVLSAFAASLPTRALAQNPGESAPRGAMGILIRNPDTARGEPPFAVADQYGKVQRLVEPSPGMSLDRLVGQRVRIKHDTGHTLLASQLELPNAGAERERSVQLSRDELRPVSSAQFIAPKRDGRPYQVIPAQLTDDDATIDRGAIDRDAADSAAPIDLDRLLAEEGDSLPAPMRGESLEPIPADDDYYPESVSIEPMDRGMVGGGGHDPDCPHCREKARRQRATNYEPGGYETGGCPQCAARSTGPFSRCQSCGLSDGWCGPTCSPASRRGVYGRADYLLWWFDGMNTPPLATTNDLGGAPILGNPGTRVVYGGELLDDPRSGLRFTLGAWLDDRRDLAIEGDWMFFETETDAFHYNDPTGLGILGRPFYNIATVDAQDNVVGPAEDVQIIAFNGQAGGSLDIVARSEFQSFGLRLRTGICCRELGGCQDACGCSSCTGGGLLNGRGGGAASGISRIDFIAGYRFYELEERLAFNERDLTFLPSTGTVNVNDRFDTNNEFHGVDLGFIYDLQSRRWGLELASKIAVGGTHQRVIVDGSTSSGSGTATVTTPGGLLAQTSNIGYYSRDRFSVIPELSARLSYRVTQQLSLSAGYTLLYWANVVRPGDIIDTSVDGRLASDPLATATAGSHPRFDWDETSLWAHGLNFGLDYNY</sequence>
<evidence type="ECO:0000313" key="3">
    <source>
        <dbReference type="Proteomes" id="UP000317421"/>
    </source>
</evidence>
<dbReference type="EMBL" id="SJPR01000001">
    <property type="protein sequence ID" value="TWU00695.1"/>
    <property type="molecule type" value="Genomic_DNA"/>
</dbReference>
<keyword evidence="1" id="KW-0732">Signal</keyword>
<protein>
    <recommendedName>
        <fullName evidence="4">Outer membrane protein beta-barrel domain-containing protein</fullName>
    </recommendedName>
</protein>
<dbReference type="InterPro" id="IPR011446">
    <property type="entry name" value="BBP7"/>
</dbReference>
<name>A0A5C6AKY8_9BACT</name>
<organism evidence="2 3">
    <name type="scientific">Botrimarina colliarenosi</name>
    <dbReference type="NCBI Taxonomy" id="2528001"/>
    <lineage>
        <taxon>Bacteria</taxon>
        <taxon>Pseudomonadati</taxon>
        <taxon>Planctomycetota</taxon>
        <taxon>Planctomycetia</taxon>
        <taxon>Pirellulales</taxon>
        <taxon>Lacipirellulaceae</taxon>
        <taxon>Botrimarina</taxon>
    </lineage>
</organism>
<comment type="caution">
    <text evidence="2">The sequence shown here is derived from an EMBL/GenBank/DDBJ whole genome shotgun (WGS) entry which is preliminary data.</text>
</comment>
<evidence type="ECO:0000313" key="2">
    <source>
        <dbReference type="EMBL" id="TWU00695.1"/>
    </source>
</evidence>
<dbReference type="RefSeq" id="WP_146444339.1">
    <property type="nucleotide sequence ID" value="NZ_SJPR01000001.1"/>
</dbReference>
<dbReference type="OrthoDB" id="8212403at2"/>
<accession>A0A5C6AKY8</accession>